<protein>
    <submittedName>
        <fullName evidence="1">Uncharacterized protein</fullName>
    </submittedName>
</protein>
<dbReference type="AlphaFoldDB" id="A0A0F9ILQ7"/>
<organism evidence="1">
    <name type="scientific">marine sediment metagenome</name>
    <dbReference type="NCBI Taxonomy" id="412755"/>
    <lineage>
        <taxon>unclassified sequences</taxon>
        <taxon>metagenomes</taxon>
        <taxon>ecological metagenomes</taxon>
    </lineage>
</organism>
<dbReference type="EMBL" id="LAZR01018851">
    <property type="protein sequence ID" value="KKL94735.1"/>
    <property type="molecule type" value="Genomic_DNA"/>
</dbReference>
<gene>
    <name evidence="1" type="ORF">LCGC14_1861670</name>
</gene>
<evidence type="ECO:0000313" key="1">
    <source>
        <dbReference type="EMBL" id="KKL94735.1"/>
    </source>
</evidence>
<comment type="caution">
    <text evidence="1">The sequence shown here is derived from an EMBL/GenBank/DDBJ whole genome shotgun (WGS) entry which is preliminary data.</text>
</comment>
<feature type="non-terminal residue" evidence="1">
    <location>
        <position position="111"/>
    </location>
</feature>
<proteinExistence type="predicted"/>
<sequence>MRALFVTSATSDVDSLVRAWDCWQPDKSTRVKFPHMGEPRDEEILAVAREMSPEVIFYIGANEGSGIPIVKTFLALRDLAPLINLCCDAADWPWHEPLNRYKKAGCFDLQV</sequence>
<name>A0A0F9ILQ7_9ZZZZ</name>
<accession>A0A0F9ILQ7</accession>
<reference evidence="1" key="1">
    <citation type="journal article" date="2015" name="Nature">
        <title>Complex archaea that bridge the gap between prokaryotes and eukaryotes.</title>
        <authorList>
            <person name="Spang A."/>
            <person name="Saw J.H."/>
            <person name="Jorgensen S.L."/>
            <person name="Zaremba-Niedzwiedzka K."/>
            <person name="Martijn J."/>
            <person name="Lind A.E."/>
            <person name="van Eijk R."/>
            <person name="Schleper C."/>
            <person name="Guy L."/>
            <person name="Ettema T.J."/>
        </authorList>
    </citation>
    <scope>NUCLEOTIDE SEQUENCE</scope>
</reference>